<evidence type="ECO:0000256" key="1">
    <source>
        <dbReference type="SAM" id="MobiDB-lite"/>
    </source>
</evidence>
<feature type="signal peptide" evidence="2">
    <location>
        <begin position="1"/>
        <end position="18"/>
    </location>
</feature>
<proteinExistence type="predicted"/>
<dbReference type="PANTHER" id="PTHR35040:SF9">
    <property type="entry name" value="4-LIKE CELL SURFACE PROTEIN, PUTATIVE (AFU_ORTHOLOGUE AFUA_4G14080)-RELATED"/>
    <property type="match status" value="1"/>
</dbReference>
<feature type="compositionally biased region" description="Low complexity" evidence="1">
    <location>
        <begin position="284"/>
        <end position="296"/>
    </location>
</feature>
<dbReference type="Pfam" id="PF12138">
    <property type="entry name" value="Spherulin4"/>
    <property type="match status" value="1"/>
</dbReference>
<keyword evidence="2" id="KW-0732">Signal</keyword>
<feature type="region of interest" description="Disordered" evidence="1">
    <location>
        <begin position="284"/>
        <end position="315"/>
    </location>
</feature>
<dbReference type="AlphaFoldDB" id="A0A1Y2FD48"/>
<dbReference type="InterPro" id="IPR021986">
    <property type="entry name" value="Spherulin4"/>
</dbReference>
<gene>
    <name evidence="3" type="ORF">BCR35DRAFT_331602</name>
</gene>
<organism evidence="3 4">
    <name type="scientific">Leucosporidium creatinivorum</name>
    <dbReference type="NCBI Taxonomy" id="106004"/>
    <lineage>
        <taxon>Eukaryota</taxon>
        <taxon>Fungi</taxon>
        <taxon>Dikarya</taxon>
        <taxon>Basidiomycota</taxon>
        <taxon>Pucciniomycotina</taxon>
        <taxon>Microbotryomycetes</taxon>
        <taxon>Leucosporidiales</taxon>
        <taxon>Leucosporidium</taxon>
    </lineage>
</organism>
<sequence>MRSTLLLSLVLGARLAAASTSYLLPLYFWPNEDGTCWSDVTSVAAAHPDLSWVIIINPESGPSTVSAIQPILDCIPQLRSAIPSAKLVGYVSTRYGERASSDVEADIDTYATWGTVKTTNGSLVGLLDGLFADEMSSDGSDVSLYASYASYARDKLGDLVVMNPGTSADAGYYETADLIVSYESSCEDWSKQAIMIYGLPEGDTSTVSSLLDTLVTKDQVGAVWLSDLTLDVNIYGSLSSDFAAVISGVDQRNSAISTTTTSKGAASTTASSSVASTSSASRTSTRILTSSTTTSKKASKTSSRKHKYTRRVHHH</sequence>
<accession>A0A1Y2FD48</accession>
<evidence type="ECO:0000256" key="2">
    <source>
        <dbReference type="SAM" id="SignalP"/>
    </source>
</evidence>
<dbReference type="Proteomes" id="UP000193467">
    <property type="component" value="Unassembled WGS sequence"/>
</dbReference>
<dbReference type="PANTHER" id="PTHR35040">
    <property type="match status" value="1"/>
</dbReference>
<name>A0A1Y2FD48_9BASI</name>
<dbReference type="InParanoid" id="A0A1Y2FD48"/>
<feature type="compositionally biased region" description="Basic residues" evidence="1">
    <location>
        <begin position="297"/>
        <end position="315"/>
    </location>
</feature>
<feature type="region of interest" description="Disordered" evidence="1">
    <location>
        <begin position="258"/>
        <end position="277"/>
    </location>
</feature>
<feature type="chain" id="PRO_5012553568" evidence="2">
    <location>
        <begin position="19"/>
        <end position="315"/>
    </location>
</feature>
<reference evidence="3 4" key="1">
    <citation type="submission" date="2016-07" db="EMBL/GenBank/DDBJ databases">
        <title>Pervasive Adenine N6-methylation of Active Genes in Fungi.</title>
        <authorList>
            <consortium name="DOE Joint Genome Institute"/>
            <person name="Mondo S.J."/>
            <person name="Dannebaum R.O."/>
            <person name="Kuo R.C."/>
            <person name="Labutti K."/>
            <person name="Haridas S."/>
            <person name="Kuo A."/>
            <person name="Salamov A."/>
            <person name="Ahrendt S.R."/>
            <person name="Lipzen A."/>
            <person name="Sullivan W."/>
            <person name="Andreopoulos W.B."/>
            <person name="Clum A."/>
            <person name="Lindquist E."/>
            <person name="Daum C."/>
            <person name="Ramamoorthy G.K."/>
            <person name="Gryganskyi A."/>
            <person name="Culley D."/>
            <person name="Magnuson J.K."/>
            <person name="James T.Y."/>
            <person name="O'Malley M.A."/>
            <person name="Stajich J.E."/>
            <person name="Spatafora J.W."/>
            <person name="Visel A."/>
            <person name="Grigoriev I.V."/>
        </authorList>
    </citation>
    <scope>NUCLEOTIDE SEQUENCE [LARGE SCALE GENOMIC DNA]</scope>
    <source>
        <strain evidence="3 4">62-1032</strain>
    </source>
</reference>
<protein>
    <submittedName>
        <fullName evidence="3">Spherulation-specific family 4-domain-containing protein</fullName>
    </submittedName>
</protein>
<keyword evidence="4" id="KW-1185">Reference proteome</keyword>
<comment type="caution">
    <text evidence="3">The sequence shown here is derived from an EMBL/GenBank/DDBJ whole genome shotgun (WGS) entry which is preliminary data.</text>
</comment>
<evidence type="ECO:0000313" key="3">
    <source>
        <dbReference type="EMBL" id="ORY81848.1"/>
    </source>
</evidence>
<dbReference type="EMBL" id="MCGR01000022">
    <property type="protein sequence ID" value="ORY81848.1"/>
    <property type="molecule type" value="Genomic_DNA"/>
</dbReference>
<dbReference type="OrthoDB" id="5342184at2759"/>
<evidence type="ECO:0000313" key="4">
    <source>
        <dbReference type="Proteomes" id="UP000193467"/>
    </source>
</evidence>